<evidence type="ECO:0000313" key="2">
    <source>
        <dbReference type="EMBL" id="SCZ87580.1"/>
    </source>
</evidence>
<dbReference type="Proteomes" id="UP000249723">
    <property type="component" value="Unassembled WGS sequence"/>
</dbReference>
<name>A0A2X0N6D0_9BASI</name>
<keyword evidence="3" id="KW-1185">Reference proteome</keyword>
<gene>
    <name evidence="2" type="ORF">BZ3500_MVSOF-1268-A1-R1_CHR2-2G05046</name>
</gene>
<dbReference type="EMBL" id="FMWP01000010">
    <property type="protein sequence ID" value="SCZ87580.1"/>
    <property type="molecule type" value="Genomic_DNA"/>
</dbReference>
<feature type="compositionally biased region" description="Acidic residues" evidence="1">
    <location>
        <begin position="1"/>
        <end position="11"/>
    </location>
</feature>
<organism evidence="2 3">
    <name type="scientific">Microbotryum saponariae</name>
    <dbReference type="NCBI Taxonomy" id="289078"/>
    <lineage>
        <taxon>Eukaryota</taxon>
        <taxon>Fungi</taxon>
        <taxon>Dikarya</taxon>
        <taxon>Basidiomycota</taxon>
        <taxon>Pucciniomycotina</taxon>
        <taxon>Microbotryomycetes</taxon>
        <taxon>Microbotryales</taxon>
        <taxon>Microbotryaceae</taxon>
        <taxon>Microbotryum</taxon>
    </lineage>
</organism>
<dbReference type="STRING" id="289078.A0A2X0N6D0"/>
<proteinExistence type="predicted"/>
<feature type="compositionally biased region" description="Polar residues" evidence="1">
    <location>
        <begin position="15"/>
        <end position="30"/>
    </location>
</feature>
<evidence type="ECO:0000256" key="1">
    <source>
        <dbReference type="SAM" id="MobiDB-lite"/>
    </source>
</evidence>
<sequence>MLVDYASDESDHEQQSSTAPLKSLPSVSVQNKDDDDDEEATAFDPSDAFGLAQLDTQTGGESTTRPKTVTTAANADTAPQVFITVSIKAWPQRT</sequence>
<dbReference type="AlphaFoldDB" id="A0A2X0N6D0"/>
<reference evidence="3" key="1">
    <citation type="submission" date="2016-10" db="EMBL/GenBank/DDBJ databases">
        <authorList>
            <person name="Jeantristanb JTB J.-T."/>
            <person name="Ricardo R."/>
        </authorList>
    </citation>
    <scope>NUCLEOTIDE SEQUENCE [LARGE SCALE GENOMIC DNA]</scope>
</reference>
<accession>A0A2X0N6D0</accession>
<protein>
    <submittedName>
        <fullName evidence="2">BZ3500_MvSof-1268-A1-R1_Chr2-2g05046 protein</fullName>
    </submittedName>
</protein>
<evidence type="ECO:0000313" key="3">
    <source>
        <dbReference type="Proteomes" id="UP000249723"/>
    </source>
</evidence>
<feature type="compositionally biased region" description="Polar residues" evidence="1">
    <location>
        <begin position="54"/>
        <end position="72"/>
    </location>
</feature>
<feature type="region of interest" description="Disordered" evidence="1">
    <location>
        <begin position="1"/>
        <end position="72"/>
    </location>
</feature>